<keyword evidence="2" id="KW-1185">Reference proteome</keyword>
<accession>A0A2S0WQ99</accession>
<protein>
    <submittedName>
        <fullName evidence="1">Uncharacterized protein</fullName>
    </submittedName>
</protein>
<proteinExistence type="predicted"/>
<reference evidence="2" key="1">
    <citation type="submission" date="2018-01" db="EMBL/GenBank/DDBJ databases">
        <authorList>
            <person name="Li J."/>
        </authorList>
    </citation>
    <scope>NUCLEOTIDE SEQUENCE [LARGE SCALE GENOMIC DNA]</scope>
    <source>
        <strain evidence="2">592</strain>
    </source>
</reference>
<dbReference type="KEGG" id="aez:C3E78_14985"/>
<organism evidence="1 2">
    <name type="scientific">Aeromicrobium chenweiae</name>
    <dbReference type="NCBI Taxonomy" id="2079793"/>
    <lineage>
        <taxon>Bacteria</taxon>
        <taxon>Bacillati</taxon>
        <taxon>Actinomycetota</taxon>
        <taxon>Actinomycetes</taxon>
        <taxon>Propionibacteriales</taxon>
        <taxon>Nocardioidaceae</taxon>
        <taxon>Aeromicrobium</taxon>
    </lineage>
</organism>
<dbReference type="AlphaFoldDB" id="A0A2S0WQ99"/>
<accession>A0A5F2F5J8</accession>
<name>A0A2S0WQ99_9ACTN</name>
<evidence type="ECO:0000313" key="2">
    <source>
        <dbReference type="Proteomes" id="UP000244384"/>
    </source>
</evidence>
<sequence>MGRKYLEVAELVASEDGAAINVCVGTAVLAGIAAADAICAAALGEDYSGTDHAAAASLLEARARTT</sequence>
<evidence type="ECO:0000313" key="1">
    <source>
        <dbReference type="EMBL" id="AWB93414.1"/>
    </source>
</evidence>
<dbReference type="RefSeq" id="WP_108579751.1">
    <property type="nucleotide sequence ID" value="NZ_CP026952.1"/>
</dbReference>
<dbReference type="Proteomes" id="UP000244384">
    <property type="component" value="Chromosome"/>
</dbReference>
<dbReference type="EMBL" id="CP026952">
    <property type="protein sequence ID" value="AWB93414.1"/>
    <property type="molecule type" value="Genomic_DNA"/>
</dbReference>
<gene>
    <name evidence="1" type="ORF">C3E78_14985</name>
</gene>